<accession>A0AAV3Y645</accession>
<dbReference type="Proteomes" id="UP000735302">
    <property type="component" value="Unassembled WGS sequence"/>
</dbReference>
<gene>
    <name evidence="1" type="ORF">PoB_000445500</name>
</gene>
<keyword evidence="2" id="KW-1185">Reference proteome</keyword>
<sequence length="111" mass="12649">MIRNQTRWGRNHYRQNLQERTIISQVHALYGREGFVCTAVQGNNHSSVFSRREIIRQGFTPSVFGFRATLTNQLLQSSQRMSLLLLRRVVSGQVAGMSDRQADDTAVVCHS</sequence>
<dbReference type="EMBL" id="BLXT01000514">
    <property type="protein sequence ID" value="GFN77949.1"/>
    <property type="molecule type" value="Genomic_DNA"/>
</dbReference>
<name>A0AAV3Y645_9GAST</name>
<protein>
    <submittedName>
        <fullName evidence="1">Uncharacterized protein</fullName>
    </submittedName>
</protein>
<proteinExistence type="predicted"/>
<organism evidence="1 2">
    <name type="scientific">Plakobranchus ocellatus</name>
    <dbReference type="NCBI Taxonomy" id="259542"/>
    <lineage>
        <taxon>Eukaryota</taxon>
        <taxon>Metazoa</taxon>
        <taxon>Spiralia</taxon>
        <taxon>Lophotrochozoa</taxon>
        <taxon>Mollusca</taxon>
        <taxon>Gastropoda</taxon>
        <taxon>Heterobranchia</taxon>
        <taxon>Euthyneura</taxon>
        <taxon>Panpulmonata</taxon>
        <taxon>Sacoglossa</taxon>
        <taxon>Placobranchoidea</taxon>
        <taxon>Plakobranchidae</taxon>
        <taxon>Plakobranchus</taxon>
    </lineage>
</organism>
<comment type="caution">
    <text evidence="1">The sequence shown here is derived from an EMBL/GenBank/DDBJ whole genome shotgun (WGS) entry which is preliminary data.</text>
</comment>
<evidence type="ECO:0000313" key="1">
    <source>
        <dbReference type="EMBL" id="GFN77949.1"/>
    </source>
</evidence>
<evidence type="ECO:0000313" key="2">
    <source>
        <dbReference type="Proteomes" id="UP000735302"/>
    </source>
</evidence>
<dbReference type="AlphaFoldDB" id="A0AAV3Y645"/>
<reference evidence="1 2" key="1">
    <citation type="journal article" date="2021" name="Elife">
        <title>Chloroplast acquisition without the gene transfer in kleptoplastic sea slugs, Plakobranchus ocellatus.</title>
        <authorList>
            <person name="Maeda T."/>
            <person name="Takahashi S."/>
            <person name="Yoshida T."/>
            <person name="Shimamura S."/>
            <person name="Takaki Y."/>
            <person name="Nagai Y."/>
            <person name="Toyoda A."/>
            <person name="Suzuki Y."/>
            <person name="Arimoto A."/>
            <person name="Ishii H."/>
            <person name="Satoh N."/>
            <person name="Nishiyama T."/>
            <person name="Hasebe M."/>
            <person name="Maruyama T."/>
            <person name="Minagawa J."/>
            <person name="Obokata J."/>
            <person name="Shigenobu S."/>
        </authorList>
    </citation>
    <scope>NUCLEOTIDE SEQUENCE [LARGE SCALE GENOMIC DNA]</scope>
</reference>